<dbReference type="InterPro" id="IPR015424">
    <property type="entry name" value="PyrdxlP-dep_Trfase"/>
</dbReference>
<name>A0A4S2BLV9_9LACO</name>
<reference evidence="1 2" key="1">
    <citation type="submission" date="2019-04" db="EMBL/GenBank/DDBJ databases">
        <title>Microbes associate with the intestines of laboratory mice.</title>
        <authorList>
            <person name="Navarre W."/>
            <person name="Wong E."/>
            <person name="Huang K."/>
            <person name="Tropini C."/>
            <person name="Ng K."/>
            <person name="Yu B."/>
        </authorList>
    </citation>
    <scope>NUCLEOTIDE SEQUENCE [LARGE SCALE GENOMIC DNA]</scope>
    <source>
        <strain evidence="1 2">NM61_E11</strain>
    </source>
</reference>
<gene>
    <name evidence="1" type="ORF">E5351_05810</name>
</gene>
<comment type="caution">
    <text evidence="1">The sequence shown here is derived from an EMBL/GenBank/DDBJ whole genome shotgun (WGS) entry which is preliminary data.</text>
</comment>
<sequence>MALKILKFIKNTTGLIISAGTVYRGNGHDFLRINLACPEEMVKDGMQRLATGISKFLNK</sequence>
<dbReference type="Gene3D" id="3.90.1150.10">
    <property type="entry name" value="Aspartate Aminotransferase, domain 1"/>
    <property type="match status" value="1"/>
</dbReference>
<dbReference type="Proteomes" id="UP000309117">
    <property type="component" value="Unassembled WGS sequence"/>
</dbReference>
<organism evidence="1 2">
    <name type="scientific">Lactobacillus intestinalis</name>
    <dbReference type="NCBI Taxonomy" id="151781"/>
    <lineage>
        <taxon>Bacteria</taxon>
        <taxon>Bacillati</taxon>
        <taxon>Bacillota</taxon>
        <taxon>Bacilli</taxon>
        <taxon>Lactobacillales</taxon>
        <taxon>Lactobacillaceae</taxon>
        <taxon>Lactobacillus</taxon>
    </lineage>
</organism>
<dbReference type="EMBL" id="SRYV01000009">
    <property type="protein sequence ID" value="TGY15323.1"/>
    <property type="molecule type" value="Genomic_DNA"/>
</dbReference>
<protein>
    <submittedName>
        <fullName evidence="1">Plastocyanin</fullName>
    </submittedName>
</protein>
<accession>A0A4S2BLV9</accession>
<dbReference type="InterPro" id="IPR015422">
    <property type="entry name" value="PyrdxlP-dep_Trfase_small"/>
</dbReference>
<evidence type="ECO:0000313" key="1">
    <source>
        <dbReference type="EMBL" id="TGY15323.1"/>
    </source>
</evidence>
<evidence type="ECO:0000313" key="2">
    <source>
        <dbReference type="Proteomes" id="UP000309117"/>
    </source>
</evidence>
<proteinExistence type="predicted"/>
<dbReference type="SUPFAM" id="SSF53383">
    <property type="entry name" value="PLP-dependent transferases"/>
    <property type="match status" value="1"/>
</dbReference>
<dbReference type="AlphaFoldDB" id="A0A4S2BLV9"/>